<evidence type="ECO:0000313" key="6">
    <source>
        <dbReference type="Proteomes" id="UP000620596"/>
    </source>
</evidence>
<accession>A0A916S5J5</accession>
<proteinExistence type="predicted"/>
<dbReference type="RefSeq" id="WP_188705417.1">
    <property type="nucleotide sequence ID" value="NZ_BMIG01000001.1"/>
</dbReference>
<organism evidence="5 6">
    <name type="scientific">Polaromonas eurypsychrophila</name>
    <dbReference type="NCBI Taxonomy" id="1614635"/>
    <lineage>
        <taxon>Bacteria</taxon>
        <taxon>Pseudomonadati</taxon>
        <taxon>Pseudomonadota</taxon>
        <taxon>Betaproteobacteria</taxon>
        <taxon>Burkholderiales</taxon>
        <taxon>Comamonadaceae</taxon>
        <taxon>Polaromonas</taxon>
    </lineage>
</organism>
<protein>
    <submittedName>
        <fullName evidence="5">MFS transporter</fullName>
    </submittedName>
</protein>
<evidence type="ECO:0000256" key="4">
    <source>
        <dbReference type="SAM" id="Phobius"/>
    </source>
</evidence>
<feature type="transmembrane region" description="Helical" evidence="4">
    <location>
        <begin position="279"/>
        <end position="297"/>
    </location>
</feature>
<reference evidence="5" key="2">
    <citation type="submission" date="2020-09" db="EMBL/GenBank/DDBJ databases">
        <authorList>
            <person name="Sun Q."/>
            <person name="Zhou Y."/>
        </authorList>
    </citation>
    <scope>NUCLEOTIDE SEQUENCE</scope>
    <source>
        <strain evidence="5">CGMCC 1.15322</strain>
    </source>
</reference>
<feature type="transmembrane region" description="Helical" evidence="4">
    <location>
        <begin position="73"/>
        <end position="91"/>
    </location>
</feature>
<evidence type="ECO:0000313" key="5">
    <source>
        <dbReference type="EMBL" id="GGA83970.1"/>
    </source>
</evidence>
<keyword evidence="3 4" id="KW-0472">Membrane</keyword>
<feature type="transmembrane region" description="Helical" evidence="4">
    <location>
        <begin position="342"/>
        <end position="364"/>
    </location>
</feature>
<dbReference type="InterPro" id="IPR036259">
    <property type="entry name" value="MFS_trans_sf"/>
</dbReference>
<keyword evidence="6" id="KW-1185">Reference proteome</keyword>
<dbReference type="EMBL" id="BMIG01000001">
    <property type="protein sequence ID" value="GGA83970.1"/>
    <property type="molecule type" value="Genomic_DNA"/>
</dbReference>
<sequence length="395" mass="42755">MPSYRTFISALSVGQILVWAVLYYGFSSFVLPMQRDMGWSQPDIMGAFTLGLMVWGLATYAVGAAIDRGRGRAVLTGGALLGAAGCALWSQAYSLPVLYAAWALLGLAMAMTLYEPAFMEITKRFPERYRQGITTITLVGGFASTLSFPVVAWLQARLGWRPALLVMALALLLVAPLHAWVLRGAWKRPLVADALPLQAKHDQATLREAMQGSTFWLLTAAFTFYIFAISTIWAHLMPAFESRGMTQAEAVAVMVWFGPAQVAGRFAFLWLGRSLNQRALGLMVLALFPVSLVLFALGREPMVLVAFAVLFGVANGLITIVRSNIVPDFYGREHVGRITGAMSGIALCTRAAAPFLTAWALLAIGGYTGLLWGLVGMGLASLGLFALARRPKPRS</sequence>
<dbReference type="SUPFAM" id="SSF103473">
    <property type="entry name" value="MFS general substrate transporter"/>
    <property type="match status" value="1"/>
</dbReference>
<feature type="transmembrane region" description="Helical" evidence="4">
    <location>
        <begin position="97"/>
        <end position="114"/>
    </location>
</feature>
<evidence type="ECO:0000256" key="1">
    <source>
        <dbReference type="ARBA" id="ARBA00022692"/>
    </source>
</evidence>
<evidence type="ECO:0000256" key="3">
    <source>
        <dbReference type="ARBA" id="ARBA00023136"/>
    </source>
</evidence>
<comment type="caution">
    <text evidence="5">The sequence shown here is derived from an EMBL/GenBank/DDBJ whole genome shotgun (WGS) entry which is preliminary data.</text>
</comment>
<feature type="transmembrane region" description="Helical" evidence="4">
    <location>
        <begin position="135"/>
        <end position="156"/>
    </location>
</feature>
<feature type="transmembrane region" description="Helical" evidence="4">
    <location>
        <begin position="248"/>
        <end position="272"/>
    </location>
</feature>
<dbReference type="Proteomes" id="UP000620596">
    <property type="component" value="Unassembled WGS sequence"/>
</dbReference>
<feature type="transmembrane region" description="Helical" evidence="4">
    <location>
        <begin position="215"/>
        <end position="236"/>
    </location>
</feature>
<feature type="transmembrane region" description="Helical" evidence="4">
    <location>
        <begin position="162"/>
        <end position="182"/>
    </location>
</feature>
<keyword evidence="1 4" id="KW-0812">Transmembrane</keyword>
<dbReference type="InterPro" id="IPR011701">
    <property type="entry name" value="MFS"/>
</dbReference>
<feature type="transmembrane region" description="Helical" evidence="4">
    <location>
        <begin position="303"/>
        <end position="321"/>
    </location>
</feature>
<name>A0A916S5J5_9BURK</name>
<feature type="transmembrane region" description="Helical" evidence="4">
    <location>
        <begin position="46"/>
        <end position="66"/>
    </location>
</feature>
<dbReference type="Gene3D" id="1.20.1250.20">
    <property type="entry name" value="MFS general substrate transporter like domains"/>
    <property type="match status" value="1"/>
</dbReference>
<evidence type="ECO:0000256" key="2">
    <source>
        <dbReference type="ARBA" id="ARBA00022989"/>
    </source>
</evidence>
<dbReference type="Pfam" id="PF07690">
    <property type="entry name" value="MFS_1"/>
    <property type="match status" value="1"/>
</dbReference>
<dbReference type="GO" id="GO:0022857">
    <property type="term" value="F:transmembrane transporter activity"/>
    <property type="evidence" value="ECO:0007669"/>
    <property type="project" value="InterPro"/>
</dbReference>
<keyword evidence="2 4" id="KW-1133">Transmembrane helix</keyword>
<dbReference type="AlphaFoldDB" id="A0A916S5J5"/>
<dbReference type="PANTHER" id="PTHR11360">
    <property type="entry name" value="MONOCARBOXYLATE TRANSPORTER"/>
    <property type="match status" value="1"/>
</dbReference>
<feature type="transmembrane region" description="Helical" evidence="4">
    <location>
        <begin position="370"/>
        <end position="388"/>
    </location>
</feature>
<gene>
    <name evidence="5" type="ORF">GCM10011496_00550</name>
</gene>
<reference evidence="5" key="1">
    <citation type="journal article" date="2014" name="Int. J. Syst. Evol. Microbiol.">
        <title>Complete genome sequence of Corynebacterium casei LMG S-19264T (=DSM 44701T), isolated from a smear-ripened cheese.</title>
        <authorList>
            <consortium name="US DOE Joint Genome Institute (JGI-PGF)"/>
            <person name="Walter F."/>
            <person name="Albersmeier A."/>
            <person name="Kalinowski J."/>
            <person name="Ruckert C."/>
        </authorList>
    </citation>
    <scope>NUCLEOTIDE SEQUENCE</scope>
    <source>
        <strain evidence="5">CGMCC 1.15322</strain>
    </source>
</reference>
<feature type="transmembrane region" description="Helical" evidence="4">
    <location>
        <begin position="7"/>
        <end position="26"/>
    </location>
</feature>
<dbReference type="InterPro" id="IPR050327">
    <property type="entry name" value="Proton-linked_MCT"/>
</dbReference>